<feature type="transmembrane region" description="Helical" evidence="5">
    <location>
        <begin position="254"/>
        <end position="275"/>
    </location>
</feature>
<dbReference type="InterPro" id="IPR050206">
    <property type="entry name" value="FtsK/SpoIIIE/SftA"/>
</dbReference>
<feature type="coiled-coil region" evidence="4">
    <location>
        <begin position="319"/>
        <end position="394"/>
    </location>
</feature>
<keyword evidence="2 3" id="KW-0067">ATP-binding</keyword>
<evidence type="ECO:0000256" key="3">
    <source>
        <dbReference type="PROSITE-ProRule" id="PRU00289"/>
    </source>
</evidence>
<comment type="caution">
    <text evidence="7">The sequence shown here is derived from an EMBL/GenBank/DDBJ whole genome shotgun (WGS) entry which is preliminary data.</text>
</comment>
<feature type="transmembrane region" description="Helical" evidence="5">
    <location>
        <begin position="224"/>
        <end position="242"/>
    </location>
</feature>
<dbReference type="EMBL" id="JASCXX010000006">
    <property type="protein sequence ID" value="MDI6448720.1"/>
    <property type="molecule type" value="Genomic_DNA"/>
</dbReference>
<dbReference type="RefSeq" id="WP_349244129.1">
    <property type="nucleotide sequence ID" value="NZ_JASCXX010000006.1"/>
</dbReference>
<dbReference type="PROSITE" id="PS50901">
    <property type="entry name" value="FTSK"/>
    <property type="match status" value="1"/>
</dbReference>
<feature type="binding site" evidence="3">
    <location>
        <begin position="778"/>
        <end position="785"/>
    </location>
    <ligand>
        <name>ATP</name>
        <dbReference type="ChEBI" id="CHEBI:30616"/>
    </ligand>
</feature>
<gene>
    <name evidence="7" type="ORF">QJ522_06660</name>
</gene>
<dbReference type="PANTHER" id="PTHR22683:SF41">
    <property type="entry name" value="DNA TRANSLOCASE FTSK"/>
    <property type="match status" value="1"/>
</dbReference>
<keyword evidence="1 3" id="KW-0547">Nucleotide-binding</keyword>
<dbReference type="InterPro" id="IPR002543">
    <property type="entry name" value="FtsK_dom"/>
</dbReference>
<keyword evidence="5" id="KW-1133">Transmembrane helix</keyword>
<reference evidence="7" key="1">
    <citation type="submission" date="2023-05" db="EMBL/GenBank/DDBJ databases">
        <title>Anaerotaeda fermentans gen. nov., sp. nov., a novel anaerobic planctomycete of the new family within the order Sedimentisphaerales isolated from Taman Peninsula, Russia.</title>
        <authorList>
            <person name="Khomyakova M.A."/>
            <person name="Merkel A.Y."/>
            <person name="Slobodkin A.I."/>
        </authorList>
    </citation>
    <scope>NUCLEOTIDE SEQUENCE</scope>
    <source>
        <strain evidence="7">M17dextr</strain>
    </source>
</reference>
<keyword evidence="5" id="KW-0472">Membrane</keyword>
<keyword evidence="8" id="KW-1185">Reference proteome</keyword>
<dbReference type="SUPFAM" id="SSF52540">
    <property type="entry name" value="P-loop containing nucleoside triphosphate hydrolases"/>
    <property type="match status" value="1"/>
</dbReference>
<evidence type="ECO:0000256" key="4">
    <source>
        <dbReference type="SAM" id="Coils"/>
    </source>
</evidence>
<organism evidence="7 8">
    <name type="scientific">Anaerobaca lacustris</name>
    <dbReference type="NCBI Taxonomy" id="3044600"/>
    <lineage>
        <taxon>Bacteria</taxon>
        <taxon>Pseudomonadati</taxon>
        <taxon>Planctomycetota</taxon>
        <taxon>Phycisphaerae</taxon>
        <taxon>Sedimentisphaerales</taxon>
        <taxon>Anaerobacaceae</taxon>
        <taxon>Anaerobaca</taxon>
    </lineage>
</organism>
<dbReference type="Proteomes" id="UP001431776">
    <property type="component" value="Unassembled WGS sequence"/>
</dbReference>
<dbReference type="Gene3D" id="3.40.50.300">
    <property type="entry name" value="P-loop containing nucleotide triphosphate hydrolases"/>
    <property type="match status" value="3"/>
</dbReference>
<dbReference type="GO" id="GO:0003677">
    <property type="term" value="F:DNA binding"/>
    <property type="evidence" value="ECO:0007669"/>
    <property type="project" value="InterPro"/>
</dbReference>
<dbReference type="GO" id="GO:0005524">
    <property type="term" value="F:ATP binding"/>
    <property type="evidence" value="ECO:0007669"/>
    <property type="project" value="UniProtKB-UniRule"/>
</dbReference>
<sequence>MNADLEAYLRSPAPGNDTYTDLQRQALAEAIHLSAEVVEPVESQIESDYEVARSRTQDRYDSDKGSVELHQQTRSKEIQDHCDARVEEIRADFEKRLSEIKVEIQHRRKRVNQTAVELEQKAEKDFQDRVMVAEFVAEGAVARSEQRRQEAESTVTNARLYLDGLSEQAAGLLRLYRQRDIRAGEPAPLPPDGDYPSQQALAEQRLIALRRLWAAQIFVGARPVLLAAGAVGVVLMVLAILYGAKVPGLPSARVAYPIAGGLALIVAGFAERILWQKAKAQVQQTYAAFQEAAAGARAALEQRHQSKLEEIETEFRTSVEKKDAELKRAKETFETARANVSKQRSTSLKEIEQRRREALDQLKKERDEALHLAREEYEQKRSALDHEVQQKLGEIQRQYDRQMEECRSQYETSRQHLEQRWDEGLARIRALLAKASEFDRTYVTDWNQLLDPSRTPSGTSTSLVRFGKLRLDLAPLSASVRARAAETLETAAPAEIPAVLEFPRHCSMLIQSQREGRAEAIETLRATMVRVFTSLRPGRVRFTIFDPVGLGESFAGFMHAGDYLESLVGGRIWTEAAQIRQQLEDLTGHMENVIQKYLRNEFETIEQYNEQAGELAEPYRFLVIADFPVNFNEESARRLSSIVHSGPRCGVHTLIAYDARQELPSGIDIEDISAAGIHLVYDENRFVWRDPILRQFPLTPDKPPSESVLTSIMHTVGKAGASSARVEVPFQTIAPTEEQLWSLDSSRELRVPLGRTGATRLQSFRLGHGVAQHALIAGKTGSGKSTLLHVMVTNLALWYAPDQVELYLIDFKQGVEFKTYVTNRLPHARAVAIESDREFGLSILQRLDAEMAHRGNLFRAAGVQDIAAYRSATGQTMPRTVLIVDEFQVFFSEDDKLAQDAIVLLEQLVRQGRAFGIHVVLGSQTLGGAFGLARSTMGQMAVRIALQCSEVDSQLILDDENVAARLLSRPGEAIYNDAGGSVAGNSPFQVAWLSDSVRDSYLDRVAARGFQPHEPLIVFEGNVAADIRENRQLAVCVERASSLASSCENARPAAPKIWLGSPVTIKDPTAVTLRRQSGGNVLMVGQRDEVAMNLMTAAMAALASQLPPSSLEFVILDGSPPDSPHAGAFERVASALPHTSRIVAWNDVPGVIGELSREADRRVQADQNDAATVVLLVYGLQRYRMLRRNEDAFGFSMGEEEAAPRPEVQFAGLLREGPGVGIHVVTWADTLGTLERTFDRQTLREFDHRILFQMSASDSSTLIDSPIANQLGFHRALLYSEEQGGLEKFRPYAALTDDWLAHVAKHLAGDPPRS</sequence>
<keyword evidence="4" id="KW-0175">Coiled coil</keyword>
<dbReference type="PANTHER" id="PTHR22683">
    <property type="entry name" value="SPORULATION PROTEIN RELATED"/>
    <property type="match status" value="1"/>
</dbReference>
<accession>A0AAW6TVT0</accession>
<evidence type="ECO:0000256" key="1">
    <source>
        <dbReference type="ARBA" id="ARBA00022741"/>
    </source>
</evidence>
<evidence type="ECO:0000256" key="5">
    <source>
        <dbReference type="SAM" id="Phobius"/>
    </source>
</evidence>
<evidence type="ECO:0000256" key="2">
    <source>
        <dbReference type="ARBA" id="ARBA00022840"/>
    </source>
</evidence>
<feature type="domain" description="FtsK" evidence="6">
    <location>
        <begin position="761"/>
        <end position="955"/>
    </location>
</feature>
<name>A0AAW6TVT0_9BACT</name>
<evidence type="ECO:0000259" key="6">
    <source>
        <dbReference type="PROSITE" id="PS50901"/>
    </source>
</evidence>
<dbReference type="Pfam" id="PF01580">
    <property type="entry name" value="FtsK_SpoIIIE"/>
    <property type="match status" value="1"/>
</dbReference>
<dbReference type="InterPro" id="IPR027417">
    <property type="entry name" value="P-loop_NTPase"/>
</dbReference>
<evidence type="ECO:0000313" key="7">
    <source>
        <dbReference type="EMBL" id="MDI6448720.1"/>
    </source>
</evidence>
<evidence type="ECO:0000313" key="8">
    <source>
        <dbReference type="Proteomes" id="UP001431776"/>
    </source>
</evidence>
<protein>
    <submittedName>
        <fullName evidence="7">FtsK/SpoIIIE domain-containing protein</fullName>
    </submittedName>
</protein>
<proteinExistence type="predicted"/>
<keyword evidence="5" id="KW-0812">Transmembrane</keyword>